<evidence type="ECO:0000313" key="4">
    <source>
        <dbReference type="EMBL" id="CAH9098766.1"/>
    </source>
</evidence>
<dbReference type="OrthoDB" id="637682at2759"/>
<dbReference type="GO" id="GO:0006353">
    <property type="term" value="P:DNA-templated transcription termination"/>
    <property type="evidence" value="ECO:0007669"/>
    <property type="project" value="UniProtKB-KW"/>
</dbReference>
<evidence type="ECO:0000256" key="2">
    <source>
        <dbReference type="ARBA" id="ARBA00022472"/>
    </source>
</evidence>
<keyword evidence="2" id="KW-0805">Transcription regulation</keyword>
<comment type="similarity">
    <text evidence="1">Belongs to the mTERF family.</text>
</comment>
<dbReference type="PANTHER" id="PTHR13068:SF223">
    <property type="entry name" value="MITOCHONDRIAL TRANSCRIPTION TERMINATION FACTOR FAMILY PROTEIN"/>
    <property type="match status" value="1"/>
</dbReference>
<dbReference type="AlphaFoldDB" id="A0A9P0ZGW4"/>
<keyword evidence="3" id="KW-0809">Transit peptide</keyword>
<organism evidence="4 5">
    <name type="scientific">Cuscuta europaea</name>
    <name type="common">European dodder</name>
    <dbReference type="NCBI Taxonomy" id="41803"/>
    <lineage>
        <taxon>Eukaryota</taxon>
        <taxon>Viridiplantae</taxon>
        <taxon>Streptophyta</taxon>
        <taxon>Embryophyta</taxon>
        <taxon>Tracheophyta</taxon>
        <taxon>Spermatophyta</taxon>
        <taxon>Magnoliopsida</taxon>
        <taxon>eudicotyledons</taxon>
        <taxon>Gunneridae</taxon>
        <taxon>Pentapetalae</taxon>
        <taxon>asterids</taxon>
        <taxon>lamiids</taxon>
        <taxon>Solanales</taxon>
        <taxon>Convolvulaceae</taxon>
        <taxon>Cuscuteae</taxon>
        <taxon>Cuscuta</taxon>
        <taxon>Cuscuta subgen. Cuscuta</taxon>
    </lineage>
</organism>
<dbReference type="SMART" id="SM00733">
    <property type="entry name" value="Mterf"/>
    <property type="match status" value="5"/>
</dbReference>
<dbReference type="InterPro" id="IPR038538">
    <property type="entry name" value="MTERF_sf"/>
</dbReference>
<sequence length="380" mass="43556">MTVLPTRKAFFHSRSHLRQLIALSPKSPNINPNKVLFTTVALPFISSSETETPRISEDKDSSAILRQWGCSEADISQILQRLPSVRNMKPTNLQPKLRVLCDLGLTSSDLVKIVNCRPRFLNYRIDRFLDERLQYLHSLFQSEQVLRKAIVRNPSLLIYDIHTQIEPVVAMYEQMGVIKDDLIPLLVCRPTIIRRSSLDDVKLGIIRKTGVGAGSKMYKHMLTIFAISRTETILEKVTNFEKFGFTEDEVFRLLGLSPVLLTLSIDKVQRNMTFVLGTMKLSANVVLQNPFLVLVNLERVIKTRFHLGGKIDDMGLQPQIKGPLLLKALRMSEKRFLKVFIECHSMDVAEELMVFYRTTKYMSRLAETSKKKTTRKGFPF</sequence>
<proteinExistence type="inferred from homology"/>
<name>A0A9P0ZGW4_CUSEU</name>
<dbReference type="Proteomes" id="UP001152484">
    <property type="component" value="Unassembled WGS sequence"/>
</dbReference>
<dbReference type="FunFam" id="1.25.70.10:FF:000026">
    <property type="entry name" value="Mitochondrial transcription termination factor family protein"/>
    <property type="match status" value="1"/>
</dbReference>
<evidence type="ECO:0000313" key="5">
    <source>
        <dbReference type="Proteomes" id="UP001152484"/>
    </source>
</evidence>
<dbReference type="GO" id="GO:0003676">
    <property type="term" value="F:nucleic acid binding"/>
    <property type="evidence" value="ECO:0007669"/>
    <property type="project" value="InterPro"/>
</dbReference>
<dbReference type="EMBL" id="CAMAPE010000036">
    <property type="protein sequence ID" value="CAH9098766.1"/>
    <property type="molecule type" value="Genomic_DNA"/>
</dbReference>
<protein>
    <submittedName>
        <fullName evidence="4">Uncharacterized protein</fullName>
    </submittedName>
</protein>
<reference evidence="4" key="1">
    <citation type="submission" date="2022-07" db="EMBL/GenBank/DDBJ databases">
        <authorList>
            <person name="Macas J."/>
            <person name="Novak P."/>
            <person name="Neumann P."/>
        </authorList>
    </citation>
    <scope>NUCLEOTIDE SEQUENCE</scope>
</reference>
<dbReference type="Pfam" id="PF02536">
    <property type="entry name" value="mTERF"/>
    <property type="match status" value="1"/>
</dbReference>
<dbReference type="PANTHER" id="PTHR13068">
    <property type="entry name" value="CGI-12 PROTEIN-RELATED"/>
    <property type="match status" value="1"/>
</dbReference>
<gene>
    <name evidence="4" type="ORF">CEURO_LOCUS14378</name>
</gene>
<comment type="caution">
    <text evidence="4">The sequence shown here is derived from an EMBL/GenBank/DDBJ whole genome shotgun (WGS) entry which is preliminary data.</text>
</comment>
<evidence type="ECO:0000256" key="3">
    <source>
        <dbReference type="ARBA" id="ARBA00022946"/>
    </source>
</evidence>
<keyword evidence="2" id="KW-0804">Transcription</keyword>
<evidence type="ECO:0000256" key="1">
    <source>
        <dbReference type="ARBA" id="ARBA00007692"/>
    </source>
</evidence>
<keyword evidence="5" id="KW-1185">Reference proteome</keyword>
<keyword evidence="2" id="KW-0806">Transcription termination</keyword>
<dbReference type="Gene3D" id="1.25.70.10">
    <property type="entry name" value="Transcription termination factor 3, mitochondrial"/>
    <property type="match status" value="1"/>
</dbReference>
<dbReference type="InterPro" id="IPR003690">
    <property type="entry name" value="MTERF"/>
</dbReference>
<accession>A0A9P0ZGW4</accession>